<sequence length="80" mass="9257">SESDDMDTPSNDKNNQTDKDICNHLWWSAQSRGGDAALFIEKFTSILHHIKNEHKWLTDGVWKTCEHKRLTKEDGEQKCG</sequence>
<dbReference type="Proteomes" id="UP000801492">
    <property type="component" value="Unassembled WGS sequence"/>
</dbReference>
<protein>
    <submittedName>
        <fullName evidence="1">Uncharacterized protein</fullName>
    </submittedName>
</protein>
<name>A0A8K0CLZ8_IGNLU</name>
<dbReference type="PANTHER" id="PTHR31751:SF42">
    <property type="entry name" value="PROTEIN CBG10204"/>
    <property type="match status" value="1"/>
</dbReference>
<evidence type="ECO:0000313" key="2">
    <source>
        <dbReference type="Proteomes" id="UP000801492"/>
    </source>
</evidence>
<dbReference type="AlphaFoldDB" id="A0A8K0CLZ8"/>
<dbReference type="OrthoDB" id="6598889at2759"/>
<accession>A0A8K0CLZ8</accession>
<evidence type="ECO:0000313" key="1">
    <source>
        <dbReference type="EMBL" id="KAF2888889.1"/>
    </source>
</evidence>
<gene>
    <name evidence="1" type="ORF">ILUMI_17284</name>
</gene>
<comment type="caution">
    <text evidence="1">The sequence shown here is derived from an EMBL/GenBank/DDBJ whole genome shotgun (WGS) entry which is preliminary data.</text>
</comment>
<proteinExistence type="predicted"/>
<feature type="non-terminal residue" evidence="1">
    <location>
        <position position="1"/>
    </location>
</feature>
<keyword evidence="2" id="KW-1185">Reference proteome</keyword>
<dbReference type="PANTHER" id="PTHR31751">
    <property type="entry name" value="SI:CH211-108C17.2-RELATED-RELATED"/>
    <property type="match status" value="1"/>
</dbReference>
<organism evidence="1 2">
    <name type="scientific">Ignelater luminosus</name>
    <name type="common">Cucubano</name>
    <name type="synonym">Pyrophorus luminosus</name>
    <dbReference type="NCBI Taxonomy" id="2038154"/>
    <lineage>
        <taxon>Eukaryota</taxon>
        <taxon>Metazoa</taxon>
        <taxon>Ecdysozoa</taxon>
        <taxon>Arthropoda</taxon>
        <taxon>Hexapoda</taxon>
        <taxon>Insecta</taxon>
        <taxon>Pterygota</taxon>
        <taxon>Neoptera</taxon>
        <taxon>Endopterygota</taxon>
        <taxon>Coleoptera</taxon>
        <taxon>Polyphaga</taxon>
        <taxon>Elateriformia</taxon>
        <taxon>Elateroidea</taxon>
        <taxon>Elateridae</taxon>
        <taxon>Agrypninae</taxon>
        <taxon>Pyrophorini</taxon>
        <taxon>Ignelater</taxon>
    </lineage>
</organism>
<dbReference type="EMBL" id="VTPC01072935">
    <property type="protein sequence ID" value="KAF2888889.1"/>
    <property type="molecule type" value="Genomic_DNA"/>
</dbReference>
<reference evidence="1" key="1">
    <citation type="submission" date="2019-08" db="EMBL/GenBank/DDBJ databases">
        <title>The genome of the North American firefly Photinus pyralis.</title>
        <authorList>
            <consortium name="Photinus pyralis genome working group"/>
            <person name="Fallon T.R."/>
            <person name="Sander Lower S.E."/>
            <person name="Weng J.-K."/>
        </authorList>
    </citation>
    <scope>NUCLEOTIDE SEQUENCE</scope>
    <source>
        <strain evidence="1">TRF0915ILg1</strain>
        <tissue evidence="1">Whole body</tissue>
    </source>
</reference>